<proteinExistence type="predicted"/>
<evidence type="ECO:0000313" key="3">
    <source>
        <dbReference type="Proteomes" id="UP001497382"/>
    </source>
</evidence>
<dbReference type="Proteomes" id="UP001497382">
    <property type="component" value="Unassembled WGS sequence"/>
</dbReference>
<feature type="domain" description="Reverse transcriptase" evidence="1">
    <location>
        <begin position="187"/>
        <end position="456"/>
    </location>
</feature>
<dbReference type="InterPro" id="IPR043502">
    <property type="entry name" value="DNA/RNA_pol_sf"/>
</dbReference>
<dbReference type="EMBL" id="CAXIEN010000027">
    <property type="protein sequence ID" value="CAL1267288.1"/>
    <property type="molecule type" value="Genomic_DNA"/>
</dbReference>
<gene>
    <name evidence="2" type="ORF">LARSCL_LOCUS3581</name>
</gene>
<dbReference type="SUPFAM" id="SSF56672">
    <property type="entry name" value="DNA/RNA polymerases"/>
    <property type="match status" value="1"/>
</dbReference>
<dbReference type="AlphaFoldDB" id="A0AAV1ZAR6"/>
<dbReference type="CDD" id="cd01650">
    <property type="entry name" value="RT_nLTR_like"/>
    <property type="match status" value="1"/>
</dbReference>
<dbReference type="GO" id="GO:0071897">
    <property type="term" value="P:DNA biosynthetic process"/>
    <property type="evidence" value="ECO:0007669"/>
    <property type="project" value="UniProtKB-ARBA"/>
</dbReference>
<dbReference type="Pfam" id="PF00078">
    <property type="entry name" value="RVT_1"/>
    <property type="match status" value="1"/>
</dbReference>
<comment type="caution">
    <text evidence="2">The sequence shown here is derived from an EMBL/GenBank/DDBJ whole genome shotgun (WGS) entry which is preliminary data.</text>
</comment>
<dbReference type="InterPro" id="IPR000477">
    <property type="entry name" value="RT_dom"/>
</dbReference>
<evidence type="ECO:0000313" key="2">
    <source>
        <dbReference type="EMBL" id="CAL1267288.1"/>
    </source>
</evidence>
<dbReference type="PANTHER" id="PTHR36688">
    <property type="entry name" value="ENDO/EXONUCLEASE/PHOSPHATASE DOMAIN-CONTAINING PROTEIN"/>
    <property type="match status" value="1"/>
</dbReference>
<dbReference type="InterPro" id="IPR052560">
    <property type="entry name" value="RdDP_mobile_element"/>
</dbReference>
<evidence type="ECO:0000259" key="1">
    <source>
        <dbReference type="PROSITE" id="PS50878"/>
    </source>
</evidence>
<protein>
    <recommendedName>
        <fullName evidence="1">Reverse transcriptase domain-containing protein</fullName>
    </recommendedName>
</protein>
<dbReference type="PANTHER" id="PTHR36688:SF1">
    <property type="entry name" value="ENDONUCLEASE_EXONUCLEASE_PHOSPHATASE DOMAIN-CONTAINING PROTEIN"/>
    <property type="match status" value="1"/>
</dbReference>
<dbReference type="PROSITE" id="PS50878">
    <property type="entry name" value="RT_POL"/>
    <property type="match status" value="1"/>
</dbReference>
<accession>A0AAV1ZAR6</accession>
<name>A0AAV1ZAR6_9ARAC</name>
<reference evidence="2 3" key="1">
    <citation type="submission" date="2024-04" db="EMBL/GenBank/DDBJ databases">
        <authorList>
            <person name="Rising A."/>
            <person name="Reimegard J."/>
            <person name="Sonavane S."/>
            <person name="Akerstrom W."/>
            <person name="Nylinder S."/>
            <person name="Hedman E."/>
            <person name="Kallberg Y."/>
        </authorList>
    </citation>
    <scope>NUCLEOTIDE SEQUENCE [LARGE SCALE GENOMIC DNA]</scope>
</reference>
<organism evidence="2 3">
    <name type="scientific">Larinioides sclopetarius</name>
    <dbReference type="NCBI Taxonomy" id="280406"/>
    <lineage>
        <taxon>Eukaryota</taxon>
        <taxon>Metazoa</taxon>
        <taxon>Ecdysozoa</taxon>
        <taxon>Arthropoda</taxon>
        <taxon>Chelicerata</taxon>
        <taxon>Arachnida</taxon>
        <taxon>Araneae</taxon>
        <taxon>Araneomorphae</taxon>
        <taxon>Entelegynae</taxon>
        <taxon>Araneoidea</taxon>
        <taxon>Araneidae</taxon>
        <taxon>Larinioides</taxon>
    </lineage>
</organism>
<sequence length="634" mass="73214">MGKRLESGFELAYSLDCCTRVISTLPPHYRAEFHRVRIEVNDATKHYSYTRFEQSIEELTPSKDLWRKTSLLRKPFKPIPPLRGEAGSVAIAPIEKAEVIADSLQRQFEPNTTNTNRILSQNITSEVRTFINKPHTNDLQPIRAREVEEFIQKLKPKKAPGIDLISNRMLKNIPLKFILYITLILNIMMEKSYFPNCWKTAVVVPIAKPNQNLELPQNYRPISLLSSLSKVYESVLLKRLNQFLDDKKIIISEQFGFRKNLSTSHQLLRVTELIYDGFEKSETTGALFLDEAKAFDKIWHDGLIAKLMRLSVSTQLIKIIHSFLHSRSFRVRINNTLSSPRPILSGCAQGSLLSPTLFNIYVNDIPKNPNCHLAIFADDTAVLTKHKHPDIALKCLQLYTHQLQSWLQDWKIKVNPEKCACLLFTKKRNMPILNPIQIFDQPVPFVSEYKYLGLILDAKLSFDTHIQTALNKAHKASCAIHNLIARKSKLPIKHKLLLYKAILRPIFLYGSPIWGTTSIKNLRKLQVFQNKKLMQITNSPWYVRRKLIHKDLKIKPVLDFMTINSKRFYDKIPQIPNELLKIKPYNPSAPSSRKRPRAVLDYTYSSFPSLKRRRDISTVVTDPSYLPTQEKILA</sequence>
<keyword evidence="3" id="KW-1185">Reference proteome</keyword>